<evidence type="ECO:0000256" key="1">
    <source>
        <dbReference type="ARBA" id="ARBA00004141"/>
    </source>
</evidence>
<dbReference type="Pfam" id="PF03798">
    <property type="entry name" value="TRAM_LAG1_CLN8"/>
    <property type="match status" value="1"/>
</dbReference>
<evidence type="ECO:0000256" key="5">
    <source>
        <dbReference type="PROSITE-ProRule" id="PRU00205"/>
    </source>
</evidence>
<dbReference type="Proteomes" id="UP001152320">
    <property type="component" value="Chromosome 6"/>
</dbReference>
<dbReference type="InterPro" id="IPR006634">
    <property type="entry name" value="TLC-dom"/>
</dbReference>
<evidence type="ECO:0000256" key="4">
    <source>
        <dbReference type="ARBA" id="ARBA00023136"/>
    </source>
</evidence>
<dbReference type="AlphaFoldDB" id="A0A9Q1C7G0"/>
<reference evidence="8" key="1">
    <citation type="submission" date="2021-10" db="EMBL/GenBank/DDBJ databases">
        <title>Tropical sea cucumber genome reveals ecological adaptation and Cuvierian tubules defense mechanism.</title>
        <authorList>
            <person name="Chen T."/>
        </authorList>
    </citation>
    <scope>NUCLEOTIDE SEQUENCE</scope>
    <source>
        <strain evidence="8">Nanhai2018</strain>
        <tissue evidence="8">Muscle</tissue>
    </source>
</reference>
<evidence type="ECO:0000256" key="2">
    <source>
        <dbReference type="ARBA" id="ARBA00022692"/>
    </source>
</evidence>
<comment type="caution">
    <text evidence="8">The sequence shown here is derived from an EMBL/GenBank/DDBJ whole genome shotgun (WGS) entry which is preliminary data.</text>
</comment>
<evidence type="ECO:0000256" key="3">
    <source>
        <dbReference type="ARBA" id="ARBA00022989"/>
    </source>
</evidence>
<feature type="domain" description="TLC" evidence="7">
    <location>
        <begin position="50"/>
        <end position="251"/>
    </location>
</feature>
<evidence type="ECO:0000313" key="8">
    <source>
        <dbReference type="EMBL" id="KAJ8040713.1"/>
    </source>
</evidence>
<dbReference type="SMART" id="SM00724">
    <property type="entry name" value="TLC"/>
    <property type="match status" value="1"/>
</dbReference>
<dbReference type="GO" id="GO:0005783">
    <property type="term" value="C:endoplasmic reticulum"/>
    <property type="evidence" value="ECO:0007669"/>
    <property type="project" value="TreeGrafter"/>
</dbReference>
<name>A0A9Q1C7G0_HOLLE</name>
<feature type="transmembrane region" description="Helical" evidence="6">
    <location>
        <begin position="12"/>
        <end position="36"/>
    </location>
</feature>
<evidence type="ECO:0000259" key="7">
    <source>
        <dbReference type="PROSITE" id="PS50922"/>
    </source>
</evidence>
<keyword evidence="9" id="KW-1185">Reference proteome</keyword>
<protein>
    <submittedName>
        <fullName evidence="8">Transmembrane protein 56</fullName>
    </submittedName>
</protein>
<dbReference type="PANTHER" id="PTHR13439:SF0">
    <property type="entry name" value="TOPOISOMERASE I DAMAGE AFFECTED PROTEIN 4"/>
    <property type="match status" value="1"/>
</dbReference>
<keyword evidence="2 5" id="KW-0812">Transmembrane</keyword>
<comment type="subcellular location">
    <subcellularLocation>
        <location evidence="1">Membrane</location>
        <topology evidence="1">Multi-pass membrane protein</topology>
    </subcellularLocation>
</comment>
<proteinExistence type="predicted"/>
<feature type="transmembrane region" description="Helical" evidence="6">
    <location>
        <begin position="222"/>
        <end position="239"/>
    </location>
</feature>
<feature type="transmembrane region" description="Helical" evidence="6">
    <location>
        <begin position="177"/>
        <end position="202"/>
    </location>
</feature>
<evidence type="ECO:0000256" key="6">
    <source>
        <dbReference type="SAM" id="Phobius"/>
    </source>
</evidence>
<dbReference type="PROSITE" id="PS50922">
    <property type="entry name" value="TLC"/>
    <property type="match status" value="1"/>
</dbReference>
<dbReference type="InterPro" id="IPR050846">
    <property type="entry name" value="TLCD"/>
</dbReference>
<dbReference type="GO" id="GO:0055088">
    <property type="term" value="P:lipid homeostasis"/>
    <property type="evidence" value="ECO:0007669"/>
    <property type="project" value="TreeGrafter"/>
</dbReference>
<dbReference type="OrthoDB" id="10266980at2759"/>
<evidence type="ECO:0000313" key="9">
    <source>
        <dbReference type="Proteomes" id="UP001152320"/>
    </source>
</evidence>
<keyword evidence="4 5" id="KW-0472">Membrane</keyword>
<dbReference type="EMBL" id="JAIZAY010000006">
    <property type="protein sequence ID" value="KAJ8040713.1"/>
    <property type="molecule type" value="Genomic_DNA"/>
</dbReference>
<dbReference type="PANTHER" id="PTHR13439">
    <property type="entry name" value="CT120 PROTEIN"/>
    <property type="match status" value="1"/>
</dbReference>
<organism evidence="8 9">
    <name type="scientific">Holothuria leucospilota</name>
    <name type="common">Black long sea cucumber</name>
    <name type="synonym">Mertensiothuria leucospilota</name>
    <dbReference type="NCBI Taxonomy" id="206669"/>
    <lineage>
        <taxon>Eukaryota</taxon>
        <taxon>Metazoa</taxon>
        <taxon>Echinodermata</taxon>
        <taxon>Eleutherozoa</taxon>
        <taxon>Echinozoa</taxon>
        <taxon>Holothuroidea</taxon>
        <taxon>Aspidochirotacea</taxon>
        <taxon>Aspidochirotida</taxon>
        <taxon>Holothuriidae</taxon>
        <taxon>Holothuria</taxon>
    </lineage>
</organism>
<gene>
    <name evidence="8" type="ORF">HOLleu_15092</name>
</gene>
<dbReference type="GO" id="GO:0016020">
    <property type="term" value="C:membrane"/>
    <property type="evidence" value="ECO:0007669"/>
    <property type="project" value="UniProtKB-SubCell"/>
</dbReference>
<feature type="transmembrane region" description="Helical" evidence="6">
    <location>
        <begin position="57"/>
        <end position="77"/>
    </location>
</feature>
<feature type="transmembrane region" description="Helical" evidence="6">
    <location>
        <begin position="97"/>
        <end position="116"/>
    </location>
</feature>
<accession>A0A9Q1C7G0</accession>
<sequence length="265" mass="30866">MESYDDLFQINYMYSLVAASSFTFFTVMFYIVSPWFSKKISSQYETLDLYVQHDWNSRVIAVIHASVVTPLAIYVVLIDEEAKRDPVWGNSLVARTAMALTEGYMISDFIIVLRYFPLKDAVIYSFHHIATLYPYTYNVLYGPMPYFGCFKLATEGSTPFVNIRWFLSTLKRSDSDLYYYNGIIMTGLFFMLRVVPIIPFWVAIYGTFTTHPMQGITWEMRGSLVIGSLILDLLNLYWFRKMLHGAKKVMNRRSLVKEEMKNKGL</sequence>
<keyword evidence="3 6" id="KW-1133">Transmembrane helix</keyword>